<proteinExistence type="inferred from homology"/>
<evidence type="ECO:0000256" key="4">
    <source>
        <dbReference type="ARBA" id="ARBA00023027"/>
    </source>
</evidence>
<reference evidence="8" key="1">
    <citation type="submission" date="2017-09" db="EMBL/GenBank/DDBJ databases">
        <authorList>
            <person name="Regsiter A."/>
            <person name="William W."/>
        </authorList>
    </citation>
    <scope>NUCLEOTIDE SEQUENCE [LARGE SCALE GENOMIC DNA]</scope>
    <source>
        <strain evidence="8">500-1</strain>
    </source>
</reference>
<name>A0A2C8FCM1_9BACT</name>
<dbReference type="GO" id="GO:0005886">
    <property type="term" value="C:plasma membrane"/>
    <property type="evidence" value="ECO:0007669"/>
    <property type="project" value="TreeGrafter"/>
</dbReference>
<dbReference type="Pfam" id="PF01262">
    <property type="entry name" value="AlaDh_PNT_C"/>
    <property type="match status" value="1"/>
</dbReference>
<dbReference type="KEGG" id="pprf:DPRO_3321"/>
<dbReference type="Proteomes" id="UP000219215">
    <property type="component" value="Chromosome DPRO"/>
</dbReference>
<dbReference type="InterPro" id="IPR036291">
    <property type="entry name" value="NAD(P)-bd_dom_sf"/>
</dbReference>
<organism evidence="7 8">
    <name type="scientific">Pseudodesulfovibrio profundus</name>
    <dbReference type="NCBI Taxonomy" id="57320"/>
    <lineage>
        <taxon>Bacteria</taxon>
        <taxon>Pseudomonadati</taxon>
        <taxon>Thermodesulfobacteriota</taxon>
        <taxon>Desulfovibrionia</taxon>
        <taxon>Desulfovibrionales</taxon>
        <taxon>Desulfovibrionaceae</taxon>
    </lineage>
</organism>
<comment type="similarity">
    <text evidence="1">Belongs to the AlaDH/PNT family.</text>
</comment>
<dbReference type="PROSITE" id="PS00837">
    <property type="entry name" value="ALADH_PNT_2"/>
    <property type="match status" value="1"/>
</dbReference>
<protein>
    <recommendedName>
        <fullName evidence="2">alanine dehydrogenase</fullName>
        <ecNumber evidence="2">1.4.1.1</ecNumber>
    </recommendedName>
</protein>
<dbReference type="SUPFAM" id="SSF51735">
    <property type="entry name" value="NAD(P)-binding Rossmann-fold domains"/>
    <property type="match status" value="1"/>
</dbReference>
<feature type="domain" description="Alanine dehydrogenase/pyridine nucleotide transhydrogenase N-terminal" evidence="6">
    <location>
        <begin position="20"/>
        <end position="153"/>
    </location>
</feature>
<evidence type="ECO:0000256" key="3">
    <source>
        <dbReference type="ARBA" id="ARBA00023002"/>
    </source>
</evidence>
<evidence type="ECO:0000313" key="7">
    <source>
        <dbReference type="EMBL" id="SOB60233.1"/>
    </source>
</evidence>
<dbReference type="InterPro" id="IPR007886">
    <property type="entry name" value="AlaDH/PNT_N"/>
</dbReference>
<dbReference type="AlphaFoldDB" id="A0A2C8FCM1"/>
<dbReference type="GO" id="GO:0000286">
    <property type="term" value="F:alanine dehydrogenase activity"/>
    <property type="evidence" value="ECO:0007669"/>
    <property type="project" value="UniProtKB-EC"/>
</dbReference>
<dbReference type="EC" id="1.4.1.1" evidence="2"/>
<evidence type="ECO:0000256" key="2">
    <source>
        <dbReference type="ARBA" id="ARBA00012897"/>
    </source>
</evidence>
<dbReference type="SMART" id="SM01002">
    <property type="entry name" value="AlaDh_PNT_C"/>
    <property type="match status" value="1"/>
</dbReference>
<accession>A0A2C8FCM1</accession>
<dbReference type="PANTHER" id="PTHR42795:SF1">
    <property type="entry name" value="ALANINE DEHYDROGENASE"/>
    <property type="match status" value="1"/>
</dbReference>
<feature type="domain" description="Alanine dehydrogenase/pyridine nucleotide transhydrogenase NAD(H)-binding" evidence="5">
    <location>
        <begin position="165"/>
        <end position="314"/>
    </location>
</feature>
<dbReference type="SMART" id="SM01003">
    <property type="entry name" value="AlaDh_PNT_N"/>
    <property type="match status" value="1"/>
</dbReference>
<sequence length="391" mass="42073">MFMGRCSVFMRERGVPLRIGVLKEVKAGENRVALTPGGVKTLAGDGHELFVEAGAGARCDAPDAEYQAAGAIIVPDAMAVSENSDLLTKVKEPQPEEFDIFREGQILYSYVHSETRLPLIRTLLDKKITAIALENVRTDDGRFPLLEPMSIIAGQYGVMIGGEYLQCRHGGRGISLVRFPGLPPAKVVVLGAGPAGESAARTAAGLGAQVTLTELSFDKIRELTPVLPANIKLVNASEPSVHDEILEADMVVHTTTIPPDSSYHIIPRTMLPQMKRGSVIVDVTANLRGGVESIDRYTTHADPVWEVDGVIHYAVTNIPSAVAATASRAYEAAHLGWLRQVAAKGAKTALAENPPLLRGLTAAEGILSWHEAGTMQQLDWMEPHKALEQMV</sequence>
<evidence type="ECO:0000259" key="6">
    <source>
        <dbReference type="SMART" id="SM01003"/>
    </source>
</evidence>
<dbReference type="GO" id="GO:0042853">
    <property type="term" value="P:L-alanine catabolic process"/>
    <property type="evidence" value="ECO:0007669"/>
    <property type="project" value="InterPro"/>
</dbReference>
<dbReference type="InterPro" id="IPR008143">
    <property type="entry name" value="Ala_DH/PNT_CS2"/>
</dbReference>
<dbReference type="InterPro" id="IPR008141">
    <property type="entry name" value="Ala_DH"/>
</dbReference>
<dbReference type="EMBL" id="LT907975">
    <property type="protein sequence ID" value="SOB60233.1"/>
    <property type="molecule type" value="Genomic_DNA"/>
</dbReference>
<evidence type="ECO:0000256" key="1">
    <source>
        <dbReference type="ARBA" id="ARBA00005689"/>
    </source>
</evidence>
<keyword evidence="8" id="KW-1185">Reference proteome</keyword>
<dbReference type="CDD" id="cd05305">
    <property type="entry name" value="L-AlaDH"/>
    <property type="match status" value="1"/>
</dbReference>
<dbReference type="PANTHER" id="PTHR42795">
    <property type="entry name" value="ALANINE DEHYDROGENASE"/>
    <property type="match status" value="1"/>
</dbReference>
<keyword evidence="4" id="KW-0520">NAD</keyword>
<keyword evidence="3 7" id="KW-0560">Oxidoreductase</keyword>
<evidence type="ECO:0000313" key="8">
    <source>
        <dbReference type="Proteomes" id="UP000219215"/>
    </source>
</evidence>
<dbReference type="InterPro" id="IPR007698">
    <property type="entry name" value="AlaDH/PNT_NAD(H)-bd"/>
</dbReference>
<dbReference type="PRINTS" id="PR00411">
    <property type="entry name" value="PNDRDTASEI"/>
</dbReference>
<evidence type="ECO:0000259" key="5">
    <source>
        <dbReference type="SMART" id="SM01002"/>
    </source>
</evidence>
<dbReference type="Gene3D" id="3.40.50.720">
    <property type="entry name" value="NAD(P)-binding Rossmann-like Domain"/>
    <property type="match status" value="2"/>
</dbReference>
<dbReference type="Pfam" id="PF05222">
    <property type="entry name" value="AlaDh_PNT_N"/>
    <property type="match status" value="1"/>
</dbReference>
<gene>
    <name evidence="7" type="primary">ald</name>
    <name evidence="7" type="ORF">DPRO_3321</name>
</gene>
<dbReference type="SUPFAM" id="SSF52283">
    <property type="entry name" value="Formate/glycerate dehydrogenase catalytic domain-like"/>
    <property type="match status" value="1"/>
</dbReference>